<accession>A0A386ZH60</accession>
<gene>
    <name evidence="1" type="ORF">D7D52_20955</name>
</gene>
<name>A0A386ZH60_9NOCA</name>
<evidence type="ECO:0000313" key="2">
    <source>
        <dbReference type="Proteomes" id="UP000267164"/>
    </source>
</evidence>
<evidence type="ECO:0000313" key="1">
    <source>
        <dbReference type="EMBL" id="AYF75899.1"/>
    </source>
</evidence>
<dbReference type="EMBL" id="CP032568">
    <property type="protein sequence ID" value="AYF75899.1"/>
    <property type="molecule type" value="Genomic_DNA"/>
</dbReference>
<proteinExistence type="predicted"/>
<dbReference type="KEGG" id="nyu:D7D52_20955"/>
<reference evidence="1 2" key="1">
    <citation type="submission" date="2018-09" db="EMBL/GenBank/DDBJ databases">
        <title>Nocardia yunnanensis sp. nov., an actinomycete isolated from a soil sample.</title>
        <authorList>
            <person name="Zhang J."/>
        </authorList>
    </citation>
    <scope>NUCLEOTIDE SEQUENCE [LARGE SCALE GENOMIC DNA]</scope>
    <source>
        <strain evidence="1 2">CFHS0054</strain>
    </source>
</reference>
<keyword evidence="2" id="KW-1185">Reference proteome</keyword>
<dbReference type="Proteomes" id="UP000267164">
    <property type="component" value="Chromosome"/>
</dbReference>
<dbReference type="RefSeq" id="WP_120738870.1">
    <property type="nucleotide sequence ID" value="NZ_CP032568.1"/>
</dbReference>
<organism evidence="1 2">
    <name type="scientific">Nocardia yunnanensis</name>
    <dbReference type="NCBI Taxonomy" id="2382165"/>
    <lineage>
        <taxon>Bacteria</taxon>
        <taxon>Bacillati</taxon>
        <taxon>Actinomycetota</taxon>
        <taxon>Actinomycetes</taxon>
        <taxon>Mycobacteriales</taxon>
        <taxon>Nocardiaceae</taxon>
        <taxon>Nocardia</taxon>
    </lineage>
</organism>
<sequence length="79" mass="8667">MTEEGRAEINTTIQAGAAVFADVIVDWSDADVSTALTLITRLNQAWAQRGEIYGAKPPLGTGPRWLRARVRGTPRKEED</sequence>
<protein>
    <submittedName>
        <fullName evidence="1">Uncharacterized protein</fullName>
    </submittedName>
</protein>
<dbReference type="AlphaFoldDB" id="A0A386ZH60"/>